<evidence type="ECO:0000259" key="3">
    <source>
        <dbReference type="Pfam" id="PF00364"/>
    </source>
</evidence>
<evidence type="ECO:0000256" key="2">
    <source>
        <dbReference type="SAM" id="MobiDB-lite"/>
    </source>
</evidence>
<dbReference type="RefSeq" id="WP_090307064.1">
    <property type="nucleotide sequence ID" value="NZ_FNFE01000003.1"/>
</dbReference>
<proteinExistence type="predicted"/>
<dbReference type="EMBL" id="FNFE01000003">
    <property type="protein sequence ID" value="SDK23573.1"/>
    <property type="molecule type" value="Genomic_DNA"/>
</dbReference>
<feature type="compositionally biased region" description="Basic and acidic residues" evidence="2">
    <location>
        <begin position="1"/>
        <end position="10"/>
    </location>
</feature>
<sequence length="87" mass="9773">MSSDDDRVAVDTDDVWPEDTDEDEGVVVNWFLREGSRVDAGDDLCEFQVEKVSVDVPAPTSGTLEEIVLDEDDEFERGNVLAWIRPD</sequence>
<gene>
    <name evidence="4" type="ORF">SAMN04515672_2619</name>
</gene>
<evidence type="ECO:0000313" key="4">
    <source>
        <dbReference type="EMBL" id="SDK23573.1"/>
    </source>
</evidence>
<dbReference type="Gene3D" id="2.40.50.100">
    <property type="match status" value="1"/>
</dbReference>
<dbReference type="CDD" id="cd06849">
    <property type="entry name" value="lipoyl_domain"/>
    <property type="match status" value="1"/>
</dbReference>
<protein>
    <submittedName>
        <fullName evidence="4">Biotin-requiring enzyme</fullName>
    </submittedName>
</protein>
<dbReference type="Proteomes" id="UP000198882">
    <property type="component" value="Unassembled WGS sequence"/>
</dbReference>
<accession>A0A1G9A8G6</accession>
<dbReference type="PROSITE" id="PS00189">
    <property type="entry name" value="LIPOYL"/>
    <property type="match status" value="1"/>
</dbReference>
<keyword evidence="5" id="KW-1185">Reference proteome</keyword>
<dbReference type="Pfam" id="PF00364">
    <property type="entry name" value="Biotin_lipoyl"/>
    <property type="match status" value="1"/>
</dbReference>
<feature type="region of interest" description="Disordered" evidence="2">
    <location>
        <begin position="1"/>
        <end position="21"/>
    </location>
</feature>
<reference evidence="5" key="1">
    <citation type="submission" date="2016-10" db="EMBL/GenBank/DDBJ databases">
        <authorList>
            <person name="Varghese N."/>
            <person name="Submissions S."/>
        </authorList>
    </citation>
    <scope>NUCLEOTIDE SEQUENCE [LARGE SCALE GENOMIC DNA]</scope>
    <source>
        <strain evidence="5">B4,CECT 8067,JCM 17497</strain>
    </source>
</reference>
<dbReference type="InterPro" id="IPR003016">
    <property type="entry name" value="2-oxoA_DH_lipoyl-BS"/>
</dbReference>
<keyword evidence="1" id="KW-0450">Lipoyl</keyword>
<dbReference type="InterPro" id="IPR011053">
    <property type="entry name" value="Single_hybrid_motif"/>
</dbReference>
<dbReference type="SUPFAM" id="SSF51230">
    <property type="entry name" value="Single hybrid motif"/>
    <property type="match status" value="1"/>
</dbReference>
<feature type="domain" description="Lipoyl-binding" evidence="3">
    <location>
        <begin position="22"/>
        <end position="83"/>
    </location>
</feature>
<dbReference type="AlphaFoldDB" id="A0A1G9A8G6"/>
<evidence type="ECO:0000313" key="5">
    <source>
        <dbReference type="Proteomes" id="UP000198882"/>
    </source>
</evidence>
<organism evidence="4 5">
    <name type="scientific">Natronorubrum texcoconense</name>
    <dbReference type="NCBI Taxonomy" id="1095776"/>
    <lineage>
        <taxon>Archaea</taxon>
        <taxon>Methanobacteriati</taxon>
        <taxon>Methanobacteriota</taxon>
        <taxon>Stenosarchaea group</taxon>
        <taxon>Halobacteria</taxon>
        <taxon>Halobacteriales</taxon>
        <taxon>Natrialbaceae</taxon>
        <taxon>Natronorubrum</taxon>
    </lineage>
</organism>
<dbReference type="InterPro" id="IPR000089">
    <property type="entry name" value="Biotin_lipoyl"/>
</dbReference>
<feature type="compositionally biased region" description="Acidic residues" evidence="2">
    <location>
        <begin position="11"/>
        <end position="21"/>
    </location>
</feature>
<evidence type="ECO:0000256" key="1">
    <source>
        <dbReference type="ARBA" id="ARBA00022823"/>
    </source>
</evidence>
<name>A0A1G9A8G6_9EURY</name>
<dbReference type="OrthoDB" id="161307at2157"/>
<dbReference type="STRING" id="1095776.SAMN04515672_2619"/>